<comment type="cofactor">
    <cofactor evidence="9">
        <name>Zn(2+)</name>
        <dbReference type="ChEBI" id="CHEBI:29105"/>
    </cofactor>
    <text evidence="9">Binds 1 zinc ion per subunit.</text>
</comment>
<dbReference type="AlphaFoldDB" id="A0A841ELZ1"/>
<reference evidence="11 12" key="1">
    <citation type="submission" date="2020-08" db="EMBL/GenBank/DDBJ databases">
        <title>Functional genomics of gut bacteria from endangered species of beetles.</title>
        <authorList>
            <person name="Carlos-Shanley C."/>
        </authorList>
    </citation>
    <scope>NUCLEOTIDE SEQUENCE [LARGE SCALE GENOMIC DNA]</scope>
    <source>
        <strain evidence="11 12">S00070</strain>
    </source>
</reference>
<keyword evidence="4 9" id="KW-0378">Hydrolase</keyword>
<keyword evidence="6 9" id="KW-0224">Dipeptidase</keyword>
<keyword evidence="8 10" id="KW-0961">Cell wall biogenesis/degradation</keyword>
<dbReference type="SUPFAM" id="SSF55166">
    <property type="entry name" value="Hedgehog/DD-peptidase"/>
    <property type="match status" value="1"/>
</dbReference>
<evidence type="ECO:0000313" key="12">
    <source>
        <dbReference type="Proteomes" id="UP000524404"/>
    </source>
</evidence>
<dbReference type="HAMAP" id="MF_01924">
    <property type="entry name" value="A_A_dipeptidase"/>
    <property type="match status" value="1"/>
</dbReference>
<evidence type="ECO:0000256" key="5">
    <source>
        <dbReference type="ARBA" id="ARBA00022833"/>
    </source>
</evidence>
<feature type="active site" description="Proton donor/acceptor" evidence="9">
    <location>
        <position position="224"/>
    </location>
</feature>
<evidence type="ECO:0000256" key="1">
    <source>
        <dbReference type="ARBA" id="ARBA00001362"/>
    </source>
</evidence>
<dbReference type="CDD" id="cd14840">
    <property type="entry name" value="D-Ala-D-Ala_dipeptidase_Aad"/>
    <property type="match status" value="1"/>
</dbReference>
<feature type="binding site" evidence="9">
    <location>
        <position position="160"/>
    </location>
    <ligand>
        <name>Zn(2+)</name>
        <dbReference type="ChEBI" id="CHEBI:29105"/>
        <note>catalytic</note>
    </ligand>
</feature>
<feature type="site" description="Transition state stabilizer" evidence="9">
    <location>
        <position position="120"/>
    </location>
</feature>
<dbReference type="GO" id="GO:0071555">
    <property type="term" value="P:cell wall organization"/>
    <property type="evidence" value="ECO:0007669"/>
    <property type="project" value="UniProtKB-KW"/>
</dbReference>
<dbReference type="Proteomes" id="UP000524404">
    <property type="component" value="Unassembled WGS sequence"/>
</dbReference>
<comment type="catalytic activity">
    <reaction evidence="1 9 10">
        <text>D-alanyl-D-alanine + H2O = 2 D-alanine</text>
        <dbReference type="Rhea" id="RHEA:20661"/>
        <dbReference type="ChEBI" id="CHEBI:15377"/>
        <dbReference type="ChEBI" id="CHEBI:57416"/>
        <dbReference type="ChEBI" id="CHEBI:57822"/>
        <dbReference type="EC" id="3.4.13.22"/>
    </reaction>
</comment>
<dbReference type="GO" id="GO:0008270">
    <property type="term" value="F:zinc ion binding"/>
    <property type="evidence" value="ECO:0007669"/>
    <property type="project" value="UniProtKB-UniRule"/>
</dbReference>
<keyword evidence="12" id="KW-1185">Reference proteome</keyword>
<dbReference type="PANTHER" id="PTHR43126:SF2">
    <property type="entry name" value="D-ALANYL-D-ALANINE DIPEPTIDASE"/>
    <property type="match status" value="1"/>
</dbReference>
<dbReference type="Pfam" id="PF01427">
    <property type="entry name" value="Peptidase_M15"/>
    <property type="match status" value="1"/>
</dbReference>
<dbReference type="GO" id="GO:0160237">
    <property type="term" value="F:D-Ala-D-Ala dipeptidase activity"/>
    <property type="evidence" value="ECO:0007669"/>
    <property type="project" value="UniProtKB-EC"/>
</dbReference>
<organism evidence="11 12">
    <name type="scientific">Arcicella rosea</name>
    <dbReference type="NCBI Taxonomy" id="502909"/>
    <lineage>
        <taxon>Bacteria</taxon>
        <taxon>Pseudomonadati</taxon>
        <taxon>Bacteroidota</taxon>
        <taxon>Cytophagia</taxon>
        <taxon>Cytophagales</taxon>
        <taxon>Flectobacillaceae</taxon>
        <taxon>Arcicella</taxon>
    </lineage>
</organism>
<evidence type="ECO:0000256" key="9">
    <source>
        <dbReference type="HAMAP-Rule" id="MF_01924"/>
    </source>
</evidence>
<dbReference type="EMBL" id="JACHKT010000037">
    <property type="protein sequence ID" value="MBB6005157.1"/>
    <property type="molecule type" value="Genomic_DNA"/>
</dbReference>
<evidence type="ECO:0000256" key="10">
    <source>
        <dbReference type="PIRNR" id="PIRNR026671"/>
    </source>
</evidence>
<dbReference type="PIRSF" id="PIRSF026671">
    <property type="entry name" value="AA_dipeptidase"/>
    <property type="match status" value="1"/>
</dbReference>
<evidence type="ECO:0000256" key="8">
    <source>
        <dbReference type="ARBA" id="ARBA00023316"/>
    </source>
</evidence>
<dbReference type="InterPro" id="IPR009045">
    <property type="entry name" value="Zn_M74/Hedgehog-like"/>
</dbReference>
<dbReference type="GO" id="GO:0008237">
    <property type="term" value="F:metallopeptidase activity"/>
    <property type="evidence" value="ECO:0007669"/>
    <property type="project" value="UniProtKB-KW"/>
</dbReference>
<dbReference type="GO" id="GO:0006508">
    <property type="term" value="P:proteolysis"/>
    <property type="evidence" value="ECO:0007669"/>
    <property type="project" value="UniProtKB-KW"/>
</dbReference>
<proteinExistence type="inferred from homology"/>
<gene>
    <name evidence="11" type="ORF">HNP25_003829</name>
</gene>
<dbReference type="RefSeq" id="WP_229202908.1">
    <property type="nucleotide sequence ID" value="NZ_JACHKT010000037.1"/>
</dbReference>
<protein>
    <recommendedName>
        <fullName evidence="9 10">D-alanyl-D-alanine dipeptidase</fullName>
        <shortName evidence="9 10">D-Ala-D-Ala dipeptidase</shortName>
        <ecNumber evidence="9 10">3.4.13.22</ecNumber>
    </recommendedName>
</protein>
<evidence type="ECO:0000256" key="6">
    <source>
        <dbReference type="ARBA" id="ARBA00022997"/>
    </source>
</evidence>
<comment type="caution">
    <text evidence="11">The sequence shown here is derived from an EMBL/GenBank/DDBJ whole genome shotgun (WGS) entry which is preliminary data.</text>
</comment>
<keyword evidence="5 9" id="KW-0862">Zinc</keyword>
<comment type="similarity">
    <text evidence="9 10">Belongs to the peptidase M15D family.</text>
</comment>
<evidence type="ECO:0000256" key="4">
    <source>
        <dbReference type="ARBA" id="ARBA00022801"/>
    </source>
</evidence>
<keyword evidence="2 9" id="KW-0645">Protease</keyword>
<evidence type="ECO:0000256" key="2">
    <source>
        <dbReference type="ARBA" id="ARBA00022670"/>
    </source>
</evidence>
<comment type="function">
    <text evidence="9 10">Catalyzes hydrolysis of the D-alanyl-D-alanine dipeptide.</text>
</comment>
<evidence type="ECO:0000313" key="11">
    <source>
        <dbReference type="EMBL" id="MBB6005157.1"/>
    </source>
</evidence>
<keyword evidence="3 9" id="KW-0479">Metal-binding</keyword>
<keyword evidence="7 9" id="KW-0482">Metalloprotease</keyword>
<feature type="binding site" evidence="9">
    <location>
        <position position="227"/>
    </location>
    <ligand>
        <name>Zn(2+)</name>
        <dbReference type="ChEBI" id="CHEBI:29105"/>
        <note>catalytic</note>
    </ligand>
</feature>
<dbReference type="EC" id="3.4.13.22" evidence="9 10"/>
<feature type="binding site" evidence="9">
    <location>
        <position position="153"/>
    </location>
    <ligand>
        <name>Zn(2+)</name>
        <dbReference type="ChEBI" id="CHEBI:29105"/>
        <note>catalytic</note>
    </ligand>
</feature>
<accession>A0A841ELZ1</accession>
<evidence type="ECO:0000256" key="3">
    <source>
        <dbReference type="ARBA" id="ARBA00022723"/>
    </source>
</evidence>
<dbReference type="Gene3D" id="3.30.1380.10">
    <property type="match status" value="1"/>
</dbReference>
<dbReference type="PANTHER" id="PTHR43126">
    <property type="entry name" value="D-ALANYL-D-ALANINE DIPEPTIDASE"/>
    <property type="match status" value="1"/>
</dbReference>
<evidence type="ECO:0000256" key="7">
    <source>
        <dbReference type="ARBA" id="ARBA00023049"/>
    </source>
</evidence>
<dbReference type="InterPro" id="IPR000755">
    <property type="entry name" value="A_A_dipeptidase"/>
</dbReference>
<sequence>MRKHIFSLLLFSLISSSFEAKHKSVENEENKKSAKSQMASTCEYEKKMLQQGLVNVREIDASILVELKYSTTDNFVGKDVYGCITNCFMQKRPAEMLKKANTLLQKKHPNYRLLVYDGGRPLSIQKVLWSTLSQYPPRERAKYVANPAQGSIHNYGSAVDLTIATADGKALDMGTKYDYFGELAYPVKEDYFLAKKKLTKQQVANRILLRNVMEAVGFMHIDYEWWHFNAVSRREAKQIYQIIE</sequence>
<name>A0A841ELZ1_9BACT</name>